<accession>A0AAE0PE31</accession>
<dbReference type="SUPFAM" id="SSF57701">
    <property type="entry name" value="Zn2/Cys6 DNA-binding domain"/>
    <property type="match status" value="1"/>
</dbReference>
<feature type="compositionally biased region" description="Polar residues" evidence="2">
    <location>
        <begin position="333"/>
        <end position="342"/>
    </location>
</feature>
<feature type="compositionally biased region" description="Polar residues" evidence="2">
    <location>
        <begin position="985"/>
        <end position="1000"/>
    </location>
</feature>
<feature type="compositionally biased region" description="Polar residues" evidence="2">
    <location>
        <begin position="1023"/>
        <end position="1038"/>
    </location>
</feature>
<dbReference type="SMART" id="SM00066">
    <property type="entry name" value="GAL4"/>
    <property type="match status" value="1"/>
</dbReference>
<dbReference type="Pfam" id="PF00172">
    <property type="entry name" value="Zn_clus"/>
    <property type="match status" value="1"/>
</dbReference>
<feature type="domain" description="Zn(2)-C6 fungal-type" evidence="3">
    <location>
        <begin position="506"/>
        <end position="536"/>
    </location>
</feature>
<feature type="compositionally biased region" description="Basic and acidic residues" evidence="2">
    <location>
        <begin position="578"/>
        <end position="589"/>
    </location>
</feature>
<dbReference type="EMBL" id="JAUTDP010000006">
    <property type="protein sequence ID" value="KAK3398195.1"/>
    <property type="molecule type" value="Genomic_DNA"/>
</dbReference>
<feature type="region of interest" description="Disordered" evidence="2">
    <location>
        <begin position="232"/>
        <end position="367"/>
    </location>
</feature>
<evidence type="ECO:0000256" key="1">
    <source>
        <dbReference type="ARBA" id="ARBA00023242"/>
    </source>
</evidence>
<dbReference type="AlphaFoldDB" id="A0AAE0PE31"/>
<name>A0AAE0PE31_SORBR</name>
<evidence type="ECO:0000256" key="2">
    <source>
        <dbReference type="SAM" id="MobiDB-lite"/>
    </source>
</evidence>
<feature type="compositionally biased region" description="Pro residues" evidence="2">
    <location>
        <begin position="260"/>
        <end position="283"/>
    </location>
</feature>
<evidence type="ECO:0000259" key="3">
    <source>
        <dbReference type="PROSITE" id="PS50048"/>
    </source>
</evidence>
<feature type="compositionally biased region" description="Low complexity" evidence="2">
    <location>
        <begin position="448"/>
        <end position="461"/>
    </location>
</feature>
<feature type="region of interest" description="Disordered" evidence="2">
    <location>
        <begin position="63"/>
        <end position="89"/>
    </location>
</feature>
<feature type="compositionally biased region" description="Polar residues" evidence="2">
    <location>
        <begin position="614"/>
        <end position="628"/>
    </location>
</feature>
<dbReference type="InterPro" id="IPR001138">
    <property type="entry name" value="Zn2Cys6_DnaBD"/>
</dbReference>
<evidence type="ECO:0000313" key="4">
    <source>
        <dbReference type="EMBL" id="KAK3398195.1"/>
    </source>
</evidence>
<dbReference type="CDD" id="cd00067">
    <property type="entry name" value="GAL4"/>
    <property type="match status" value="1"/>
</dbReference>
<dbReference type="Gene3D" id="4.10.240.10">
    <property type="entry name" value="Zn(2)-C6 fungal-type DNA-binding domain"/>
    <property type="match status" value="1"/>
</dbReference>
<feature type="compositionally biased region" description="Polar residues" evidence="2">
    <location>
        <begin position="663"/>
        <end position="673"/>
    </location>
</feature>
<reference evidence="4" key="1">
    <citation type="journal article" date="2023" name="Mol. Phylogenet. Evol.">
        <title>Genome-scale phylogeny and comparative genomics of the fungal order Sordariales.</title>
        <authorList>
            <person name="Hensen N."/>
            <person name="Bonometti L."/>
            <person name="Westerberg I."/>
            <person name="Brannstrom I.O."/>
            <person name="Guillou S."/>
            <person name="Cros-Aarteil S."/>
            <person name="Calhoun S."/>
            <person name="Haridas S."/>
            <person name="Kuo A."/>
            <person name="Mondo S."/>
            <person name="Pangilinan J."/>
            <person name="Riley R."/>
            <person name="LaButti K."/>
            <person name="Andreopoulos B."/>
            <person name="Lipzen A."/>
            <person name="Chen C."/>
            <person name="Yan M."/>
            <person name="Daum C."/>
            <person name="Ng V."/>
            <person name="Clum A."/>
            <person name="Steindorff A."/>
            <person name="Ohm R.A."/>
            <person name="Martin F."/>
            <person name="Silar P."/>
            <person name="Natvig D.O."/>
            <person name="Lalanne C."/>
            <person name="Gautier V."/>
            <person name="Ament-Velasquez S.L."/>
            <person name="Kruys A."/>
            <person name="Hutchinson M.I."/>
            <person name="Powell A.J."/>
            <person name="Barry K."/>
            <person name="Miller A.N."/>
            <person name="Grigoriev I.V."/>
            <person name="Debuchy R."/>
            <person name="Gladieux P."/>
            <person name="Hiltunen Thoren M."/>
            <person name="Johannesson H."/>
        </authorList>
    </citation>
    <scope>NUCLEOTIDE SEQUENCE</scope>
    <source>
        <strain evidence="4">FGSC 1904</strain>
    </source>
</reference>
<feature type="compositionally biased region" description="Polar residues" evidence="2">
    <location>
        <begin position="816"/>
        <end position="913"/>
    </location>
</feature>
<reference evidence="4" key="2">
    <citation type="submission" date="2023-07" db="EMBL/GenBank/DDBJ databases">
        <authorList>
            <consortium name="Lawrence Berkeley National Laboratory"/>
            <person name="Haridas S."/>
            <person name="Hensen N."/>
            <person name="Bonometti L."/>
            <person name="Westerberg I."/>
            <person name="Brannstrom I.O."/>
            <person name="Guillou S."/>
            <person name="Cros-Aarteil S."/>
            <person name="Calhoun S."/>
            <person name="Kuo A."/>
            <person name="Mondo S."/>
            <person name="Pangilinan J."/>
            <person name="Riley R."/>
            <person name="LaButti K."/>
            <person name="Andreopoulos B."/>
            <person name="Lipzen A."/>
            <person name="Chen C."/>
            <person name="Yanf M."/>
            <person name="Daum C."/>
            <person name="Ng V."/>
            <person name="Clum A."/>
            <person name="Steindorff A."/>
            <person name="Ohm R."/>
            <person name="Martin F."/>
            <person name="Silar P."/>
            <person name="Natvig D."/>
            <person name="Lalanne C."/>
            <person name="Gautier V."/>
            <person name="Ament-velasquez S.L."/>
            <person name="Kruys A."/>
            <person name="Hutchinson M.I."/>
            <person name="Powell A.J."/>
            <person name="Barry K."/>
            <person name="Miller A.N."/>
            <person name="Grigoriev I.V."/>
            <person name="Debuchy R."/>
            <person name="Gladieux P."/>
            <person name="Thoren M.H."/>
            <person name="Johannesson H."/>
        </authorList>
    </citation>
    <scope>NUCLEOTIDE SEQUENCE</scope>
    <source>
        <strain evidence="4">FGSC 1904</strain>
    </source>
</reference>
<keyword evidence="5" id="KW-1185">Reference proteome</keyword>
<feature type="compositionally biased region" description="Low complexity" evidence="2">
    <location>
        <begin position="967"/>
        <end position="984"/>
    </location>
</feature>
<dbReference type="Proteomes" id="UP001281003">
    <property type="component" value="Unassembled WGS sequence"/>
</dbReference>
<feature type="compositionally biased region" description="Acidic residues" evidence="2">
    <location>
        <begin position="547"/>
        <end position="557"/>
    </location>
</feature>
<sequence>MEALLGASNSNPTCGSVLELKEQLRSTFSTKVTEKRAEHVSVTLELRSTTVFHIPVTEPENEQLDQAASLDPSLGGARPSAVPGSGADVNGNVNGNQPTRQINAIDTLINQPSDDHVLQKSVAKHIITTLGEIDGSTWAVRQVSRGEQGWTFGYICKDSWQAWNRQNAKNPGRAVIGEWSQKPENMDAVNLSRPAFDCRGSVTIAFLKGRRVIEVKYEHTPLHKTVGELIKLLVPPPPPREPKHISRTKEPKKPKEPKAPRPPKQPKAPRAPRPPKDPNAPPKPPRKKRPAGEGGAEGDGTQPKKRRKKKDAAAVGPDGSVLPPDMPGALPVGQSSERSLYNSHAGGAGQNGYSSYPEGLVGQAPGAADEGVHVHSILNIPPAEAARRRTVAIDLLESGGIDPKTLSPEQFNIFANQSPELQQESLSMLKKYGAERLRIVHPEKEQGAAAQPAPAAPAAAATSTPPINPSKKKSKKKKSEAAGSQEAVAESGGKKKKKKDKITRGKCNPCRDRKIPCAKEKPSCSNCTSAGLQCHYALERKVKDAPVESEAEPEAEATAEPAAAEADDEPDGLGSPGFHHEPVHEEPASHETYNQEQDNQDSIGHMPHGLPNSGLVSPQPESSTTYHQPSDLYQHFNSSVDASATPDVAHTGVTPAAMDYLHNDSSLHNFSYTQPQPEPEPAPAPAPAPEPEPVPEPVPVVEQPPPVQHTSHYAQQSSSTQSGGRTTRRSLPSGPSMQSGTTNGHTTHAPTESWTPVPVPQIPAAYQSKPSPRASRARKPVPAAPQPPAQTATQHRTQNTVQQQQPTSQAFDDLRQTTSWSAIPQPTIPVQKTTQQQQARTSPYQTAAQTVRTSSRQGNRSQNHTPVQQQTSASGRHTQMQTSQSHTNTSSYQSNTDVTAPSSVSNYDYSQYPTSSTRTTEATNTRMNYEPYTNPSSTTSNSYSSYDTYNTRSSTKTPVASLSTAQPAASSYNTNTATAAPSTSQWGSTTSVPQTRSATRSTYDTNPTTSSSNSYNMPSSNTQQSSSLQGFNVRPQSMTQTRSSTAAAYAQQQQQHHQQQSQAQQQRQQVQQQQPSYSSYTSQSHTTSTQQPQHQQQQQTQQQQQQTQNWGYGGFGSTGNTSSTGYGSTGASGSANTGYSTGTSASSHAQAATNAAAYGSHQQPQHRSMNLSSNTYSSHIGNEDQVLYDLLRHPGA</sequence>
<protein>
    <recommendedName>
        <fullName evidence="3">Zn(2)-C6 fungal-type domain-containing protein</fullName>
    </recommendedName>
</protein>
<feature type="compositionally biased region" description="Low complexity" evidence="2">
    <location>
        <begin position="1039"/>
        <end position="1108"/>
    </location>
</feature>
<feature type="region of interest" description="Disordered" evidence="2">
    <location>
        <begin position="444"/>
        <end position="515"/>
    </location>
</feature>
<dbReference type="InterPro" id="IPR036864">
    <property type="entry name" value="Zn2-C6_fun-type_DNA-bd_sf"/>
</dbReference>
<feature type="compositionally biased region" description="Low complexity" evidence="2">
    <location>
        <begin position="1001"/>
        <end position="1022"/>
    </location>
</feature>
<comment type="caution">
    <text evidence="4">The sequence shown here is derived from an EMBL/GenBank/DDBJ whole genome shotgun (WGS) entry which is preliminary data.</text>
</comment>
<dbReference type="PANTHER" id="PTHR22934">
    <property type="entry name" value="PROTEIN ESC1/WETA-RELATED"/>
    <property type="match status" value="1"/>
</dbReference>
<feature type="region of interest" description="Disordered" evidence="2">
    <location>
        <begin position="542"/>
        <end position="1177"/>
    </location>
</feature>
<dbReference type="GO" id="GO:0008270">
    <property type="term" value="F:zinc ion binding"/>
    <property type="evidence" value="ECO:0007669"/>
    <property type="project" value="InterPro"/>
</dbReference>
<dbReference type="GO" id="GO:0000981">
    <property type="term" value="F:DNA-binding transcription factor activity, RNA polymerase II-specific"/>
    <property type="evidence" value="ECO:0007669"/>
    <property type="project" value="InterPro"/>
</dbReference>
<feature type="compositionally biased region" description="Low complexity" evidence="2">
    <location>
        <begin position="1118"/>
        <end position="1157"/>
    </location>
</feature>
<dbReference type="InterPro" id="IPR040112">
    <property type="entry name" value="WetA"/>
</dbReference>
<feature type="compositionally biased region" description="Basic and acidic residues" evidence="2">
    <location>
        <begin position="240"/>
        <end position="259"/>
    </location>
</feature>
<feature type="compositionally biased region" description="Polar residues" evidence="2">
    <location>
        <begin position="1160"/>
        <end position="1177"/>
    </location>
</feature>
<keyword evidence="1" id="KW-0539">Nucleus</keyword>
<feature type="compositionally biased region" description="Pro residues" evidence="2">
    <location>
        <begin position="676"/>
        <end position="707"/>
    </location>
</feature>
<dbReference type="PRINTS" id="PR00755">
    <property type="entry name" value="AFLATOXINBRP"/>
</dbReference>
<feature type="compositionally biased region" description="Polar residues" evidence="2">
    <location>
        <begin position="591"/>
        <end position="602"/>
    </location>
</feature>
<feature type="compositionally biased region" description="Polar residues" evidence="2">
    <location>
        <begin position="733"/>
        <end position="754"/>
    </location>
</feature>
<feature type="compositionally biased region" description="Low complexity" evidence="2">
    <location>
        <begin position="914"/>
        <end position="955"/>
    </location>
</feature>
<gene>
    <name evidence="4" type="ORF">B0T20DRAFT_201945</name>
</gene>
<feature type="compositionally biased region" description="Low complexity" evidence="2">
    <location>
        <begin position="715"/>
        <end position="725"/>
    </location>
</feature>
<feature type="compositionally biased region" description="Polar residues" evidence="2">
    <location>
        <begin position="956"/>
        <end position="966"/>
    </location>
</feature>
<evidence type="ECO:0000313" key="5">
    <source>
        <dbReference type="Proteomes" id="UP001281003"/>
    </source>
</evidence>
<organism evidence="4 5">
    <name type="scientific">Sordaria brevicollis</name>
    <dbReference type="NCBI Taxonomy" id="83679"/>
    <lineage>
        <taxon>Eukaryota</taxon>
        <taxon>Fungi</taxon>
        <taxon>Dikarya</taxon>
        <taxon>Ascomycota</taxon>
        <taxon>Pezizomycotina</taxon>
        <taxon>Sordariomycetes</taxon>
        <taxon>Sordariomycetidae</taxon>
        <taxon>Sordariales</taxon>
        <taxon>Sordariaceae</taxon>
        <taxon>Sordaria</taxon>
    </lineage>
</organism>
<dbReference type="PANTHER" id="PTHR22934:SF24">
    <property type="entry name" value="DNA METHYLATION MODULATOR-2"/>
    <property type="match status" value="1"/>
</dbReference>
<proteinExistence type="predicted"/>
<dbReference type="PROSITE" id="PS50048">
    <property type="entry name" value="ZN2_CY6_FUNGAL_2"/>
    <property type="match status" value="1"/>
</dbReference>
<feature type="compositionally biased region" description="Low complexity" evidence="2">
    <location>
        <begin position="789"/>
        <end position="809"/>
    </location>
</feature>